<reference evidence="3" key="1">
    <citation type="submission" date="2017-02" db="EMBL/GenBank/DDBJ databases">
        <authorList>
            <person name="Varghese N."/>
            <person name="Submissions S."/>
        </authorList>
    </citation>
    <scope>NUCLEOTIDE SEQUENCE [LARGE SCALE GENOMIC DNA]</scope>
    <source>
        <strain evidence="3">ATCC 27094</strain>
    </source>
</reference>
<proteinExistence type="predicted"/>
<dbReference type="Pfam" id="PF10074">
    <property type="entry name" value="RovC_DNA-bd"/>
    <property type="match status" value="1"/>
</dbReference>
<protein>
    <recommendedName>
        <fullName evidence="1">T6SS Transcription factor RovC-like DNA binding domain-containing protein</fullName>
    </recommendedName>
</protein>
<keyword evidence="3" id="KW-1185">Reference proteome</keyword>
<feature type="domain" description="T6SS Transcription factor RovC-like DNA binding" evidence="1">
    <location>
        <begin position="103"/>
        <end position="199"/>
    </location>
</feature>
<sequence>MIWRHGACFFADPPDHDATAATVFWRPEACPHVLPVTAVPAVSTAPFSLAELHHPTALLVLPDGTQHLLARDSSRSLQLAVRGSSLLEPVSLRTDAIFDARHLRPRLTALEGLNALISKQSLPDHLFPIDPRSRRLRHVLQSLDGFLAGATYRDIAVALFGEARVLADWSDPRRHLFDQVRRAVRRGRYLMNGGYRSFLI</sequence>
<dbReference type="AlphaFoldDB" id="A0A1T4JL92"/>
<dbReference type="RefSeq" id="WP_170920718.1">
    <property type="nucleotide sequence ID" value="NZ_FUWJ01000001.1"/>
</dbReference>
<dbReference type="InterPro" id="IPR018754">
    <property type="entry name" value="RovC-like_DNA-bd"/>
</dbReference>
<name>A0A1T4JL92_9HYPH</name>
<dbReference type="EMBL" id="FUWJ01000001">
    <property type="protein sequence ID" value="SJZ30883.1"/>
    <property type="molecule type" value="Genomic_DNA"/>
</dbReference>
<evidence type="ECO:0000259" key="1">
    <source>
        <dbReference type="Pfam" id="PF10074"/>
    </source>
</evidence>
<dbReference type="STRING" id="225324.SAMN02745126_00093"/>
<dbReference type="Proteomes" id="UP000190092">
    <property type="component" value="Unassembled WGS sequence"/>
</dbReference>
<evidence type="ECO:0000313" key="3">
    <source>
        <dbReference type="Proteomes" id="UP000190092"/>
    </source>
</evidence>
<organism evidence="2 3">
    <name type="scientific">Enhydrobacter aerosaccus</name>
    <dbReference type="NCBI Taxonomy" id="225324"/>
    <lineage>
        <taxon>Bacteria</taxon>
        <taxon>Pseudomonadati</taxon>
        <taxon>Pseudomonadota</taxon>
        <taxon>Alphaproteobacteria</taxon>
        <taxon>Hyphomicrobiales</taxon>
        <taxon>Enhydrobacter</taxon>
    </lineage>
</organism>
<accession>A0A1T4JL92</accession>
<gene>
    <name evidence="2" type="ORF">SAMN02745126_00093</name>
</gene>
<evidence type="ECO:0000313" key="2">
    <source>
        <dbReference type="EMBL" id="SJZ30883.1"/>
    </source>
</evidence>